<evidence type="ECO:0000256" key="1">
    <source>
        <dbReference type="ARBA" id="ARBA00004477"/>
    </source>
</evidence>
<dbReference type="GO" id="GO:0030674">
    <property type="term" value="F:protein-macromolecule adaptor activity"/>
    <property type="evidence" value="ECO:0007669"/>
    <property type="project" value="TreeGrafter"/>
</dbReference>
<evidence type="ECO:0000256" key="4">
    <source>
        <dbReference type="ARBA" id="ARBA00022692"/>
    </source>
</evidence>
<keyword evidence="3" id="KW-0444">Lipid biosynthesis</keyword>
<evidence type="ECO:0000313" key="14">
    <source>
        <dbReference type="EMBL" id="KAK3049396.1"/>
    </source>
</evidence>
<dbReference type="Proteomes" id="UP001271007">
    <property type="component" value="Unassembled WGS sequence"/>
</dbReference>
<keyword evidence="10 13" id="KW-0472">Membrane</keyword>
<keyword evidence="8" id="KW-0756">Sterol biosynthesis</keyword>
<dbReference type="GO" id="GO:0016126">
    <property type="term" value="P:sterol biosynthetic process"/>
    <property type="evidence" value="ECO:0007669"/>
    <property type="project" value="UniProtKB-KW"/>
</dbReference>
<evidence type="ECO:0000256" key="2">
    <source>
        <dbReference type="ARBA" id="ARBA00005377"/>
    </source>
</evidence>
<keyword evidence="9" id="KW-0443">Lipid metabolism</keyword>
<name>A0AAJ0G5Q6_9PEZI</name>
<accession>A0AAJ0G5Q6</accession>
<evidence type="ECO:0000256" key="13">
    <source>
        <dbReference type="SAM" id="Phobius"/>
    </source>
</evidence>
<keyword evidence="12" id="KW-0753">Steroid metabolism</keyword>
<evidence type="ECO:0000256" key="5">
    <source>
        <dbReference type="ARBA" id="ARBA00022824"/>
    </source>
</evidence>
<evidence type="ECO:0000256" key="11">
    <source>
        <dbReference type="ARBA" id="ARBA00023166"/>
    </source>
</evidence>
<evidence type="ECO:0000256" key="3">
    <source>
        <dbReference type="ARBA" id="ARBA00022516"/>
    </source>
</evidence>
<keyword evidence="5" id="KW-0256">Endoplasmic reticulum</keyword>
<dbReference type="EMBL" id="JAWDJX010000040">
    <property type="protein sequence ID" value="KAK3049396.1"/>
    <property type="molecule type" value="Genomic_DNA"/>
</dbReference>
<feature type="transmembrane region" description="Helical" evidence="13">
    <location>
        <begin position="86"/>
        <end position="105"/>
    </location>
</feature>
<dbReference type="GO" id="GO:0005789">
    <property type="term" value="C:endoplasmic reticulum membrane"/>
    <property type="evidence" value="ECO:0007669"/>
    <property type="project" value="UniProtKB-SubCell"/>
</dbReference>
<dbReference type="AlphaFoldDB" id="A0AAJ0G5Q6"/>
<keyword evidence="11" id="KW-1207">Sterol metabolism</keyword>
<dbReference type="InterPro" id="IPR005352">
    <property type="entry name" value="Erg28"/>
</dbReference>
<evidence type="ECO:0000256" key="10">
    <source>
        <dbReference type="ARBA" id="ARBA00023136"/>
    </source>
</evidence>
<dbReference type="Pfam" id="PF03694">
    <property type="entry name" value="Erg28"/>
    <property type="match status" value="1"/>
</dbReference>
<comment type="similarity">
    <text evidence="2">Belongs to the ERG28 family.</text>
</comment>
<organism evidence="14 15">
    <name type="scientific">Extremus antarcticus</name>
    <dbReference type="NCBI Taxonomy" id="702011"/>
    <lineage>
        <taxon>Eukaryota</taxon>
        <taxon>Fungi</taxon>
        <taxon>Dikarya</taxon>
        <taxon>Ascomycota</taxon>
        <taxon>Pezizomycotina</taxon>
        <taxon>Dothideomycetes</taxon>
        <taxon>Dothideomycetidae</taxon>
        <taxon>Mycosphaerellales</taxon>
        <taxon>Extremaceae</taxon>
        <taxon>Extremus</taxon>
    </lineage>
</organism>
<feature type="transmembrane region" description="Helical" evidence="13">
    <location>
        <begin position="117"/>
        <end position="138"/>
    </location>
</feature>
<keyword evidence="4 13" id="KW-0812">Transmembrane</keyword>
<keyword evidence="7 13" id="KW-1133">Transmembrane helix</keyword>
<feature type="transmembrane region" description="Helical" evidence="13">
    <location>
        <begin position="14"/>
        <end position="34"/>
    </location>
</feature>
<protein>
    <submittedName>
        <fullName evidence="14">Ergosterol biosynthesis protein</fullName>
    </submittedName>
</protein>
<evidence type="ECO:0000256" key="12">
    <source>
        <dbReference type="ARBA" id="ARBA00023221"/>
    </source>
</evidence>
<comment type="subcellular location">
    <subcellularLocation>
        <location evidence="1">Endoplasmic reticulum membrane</location>
        <topology evidence="1">Multi-pass membrane protein</topology>
    </subcellularLocation>
</comment>
<keyword evidence="15" id="KW-1185">Reference proteome</keyword>
<dbReference type="PANTHER" id="PTHR15451">
    <property type="entry name" value="ERGOSTEROL BIOSYNTHETIC PROTEIN 28-RELATED"/>
    <property type="match status" value="1"/>
</dbReference>
<evidence type="ECO:0000256" key="9">
    <source>
        <dbReference type="ARBA" id="ARBA00023098"/>
    </source>
</evidence>
<reference evidence="14" key="1">
    <citation type="submission" date="2023-04" db="EMBL/GenBank/DDBJ databases">
        <title>Black Yeasts Isolated from many extreme environments.</title>
        <authorList>
            <person name="Coleine C."/>
            <person name="Stajich J.E."/>
            <person name="Selbmann L."/>
        </authorList>
    </citation>
    <scope>NUCLEOTIDE SEQUENCE</scope>
    <source>
        <strain evidence="14">CCFEE 5312</strain>
    </source>
</reference>
<gene>
    <name evidence="14" type="primary">ERG28_2</name>
    <name evidence="14" type="ORF">LTR09_009315</name>
</gene>
<comment type="caution">
    <text evidence="14">The sequence shown here is derived from an EMBL/GenBank/DDBJ whole genome shotgun (WGS) entry which is preliminary data.</text>
</comment>
<evidence type="ECO:0000256" key="6">
    <source>
        <dbReference type="ARBA" id="ARBA00022955"/>
    </source>
</evidence>
<sequence>MPSSILPATHGGWLPYWLLVLSFLGALNTCINYASGNEPSSSAAQLYPNAVFTALQGRTFGTWTSISAAVRLQAAYDIKNKGVYELALFTLLAAVAHFCLEWLWFGTMTTKTFMQTGGVVDVLSLAWMALGWSGGWYFS</sequence>
<evidence type="ECO:0000256" key="7">
    <source>
        <dbReference type="ARBA" id="ARBA00022989"/>
    </source>
</evidence>
<evidence type="ECO:0000313" key="15">
    <source>
        <dbReference type="Proteomes" id="UP001271007"/>
    </source>
</evidence>
<dbReference type="PANTHER" id="PTHR15451:SF19">
    <property type="entry name" value="ERGOSTEROL BIOSYNTHETIC PROTEIN 28 HOMOLOG"/>
    <property type="match status" value="1"/>
</dbReference>
<keyword evidence="6" id="KW-0752">Steroid biosynthesis</keyword>
<evidence type="ECO:0000256" key="8">
    <source>
        <dbReference type="ARBA" id="ARBA00023011"/>
    </source>
</evidence>
<proteinExistence type="inferred from homology"/>